<evidence type="ECO:0000313" key="2">
    <source>
        <dbReference type="EMBL" id="KAJ1125352.1"/>
    </source>
</evidence>
<reference evidence="2" key="1">
    <citation type="journal article" date="2022" name="bioRxiv">
        <title>Sequencing and chromosome-scale assembly of the giantPleurodeles waltlgenome.</title>
        <authorList>
            <person name="Brown T."/>
            <person name="Elewa A."/>
            <person name="Iarovenko S."/>
            <person name="Subramanian E."/>
            <person name="Araus A.J."/>
            <person name="Petzold A."/>
            <person name="Susuki M."/>
            <person name="Suzuki K.-i.T."/>
            <person name="Hayashi T."/>
            <person name="Toyoda A."/>
            <person name="Oliveira C."/>
            <person name="Osipova E."/>
            <person name="Leigh N.D."/>
            <person name="Simon A."/>
            <person name="Yun M.H."/>
        </authorList>
    </citation>
    <scope>NUCLEOTIDE SEQUENCE</scope>
    <source>
        <strain evidence="2">20211129_DDA</strain>
        <tissue evidence="2">Liver</tissue>
    </source>
</reference>
<dbReference type="AlphaFoldDB" id="A0AAV7PAL0"/>
<accession>A0AAV7PAL0</accession>
<protein>
    <submittedName>
        <fullName evidence="2">Uncharacterized protein</fullName>
    </submittedName>
</protein>
<feature type="region of interest" description="Disordered" evidence="1">
    <location>
        <begin position="1"/>
        <end position="27"/>
    </location>
</feature>
<name>A0AAV7PAL0_PLEWA</name>
<evidence type="ECO:0000256" key="1">
    <source>
        <dbReference type="SAM" id="MobiDB-lite"/>
    </source>
</evidence>
<dbReference type="EMBL" id="JANPWB010000011">
    <property type="protein sequence ID" value="KAJ1125352.1"/>
    <property type="molecule type" value="Genomic_DNA"/>
</dbReference>
<evidence type="ECO:0000313" key="3">
    <source>
        <dbReference type="Proteomes" id="UP001066276"/>
    </source>
</evidence>
<comment type="caution">
    <text evidence="2">The sequence shown here is derived from an EMBL/GenBank/DDBJ whole genome shotgun (WGS) entry which is preliminary data.</text>
</comment>
<sequence>MGSNTRFSRPSDYIPQTHNPLAEAISGPSVEGLEGSLLTGVEWEQAGKRAFARCEEDAVLFLCRRLRTRGEPIGSFQTGFQRVCIDRSPALK</sequence>
<dbReference type="Proteomes" id="UP001066276">
    <property type="component" value="Chromosome 7"/>
</dbReference>
<keyword evidence="3" id="KW-1185">Reference proteome</keyword>
<organism evidence="2 3">
    <name type="scientific">Pleurodeles waltl</name>
    <name type="common">Iberian ribbed newt</name>
    <dbReference type="NCBI Taxonomy" id="8319"/>
    <lineage>
        <taxon>Eukaryota</taxon>
        <taxon>Metazoa</taxon>
        <taxon>Chordata</taxon>
        <taxon>Craniata</taxon>
        <taxon>Vertebrata</taxon>
        <taxon>Euteleostomi</taxon>
        <taxon>Amphibia</taxon>
        <taxon>Batrachia</taxon>
        <taxon>Caudata</taxon>
        <taxon>Salamandroidea</taxon>
        <taxon>Salamandridae</taxon>
        <taxon>Pleurodelinae</taxon>
        <taxon>Pleurodeles</taxon>
    </lineage>
</organism>
<proteinExistence type="predicted"/>
<feature type="compositionally biased region" description="Polar residues" evidence="1">
    <location>
        <begin position="1"/>
        <end position="19"/>
    </location>
</feature>
<gene>
    <name evidence="2" type="ORF">NDU88_003784</name>
</gene>